<dbReference type="Proteomes" id="UP000236642">
    <property type="component" value="Unassembled WGS sequence"/>
</dbReference>
<sequence length="82" mass="9055">MVSSEDWVLVYEAGNLIEGQMVQVRLEQEGIPARLRYEAIHTLIAPTFQRVEVLVPAAWAEQALELLSSGLIPPGSDRPDSP</sequence>
<dbReference type="EMBL" id="BEHY01000047">
    <property type="protein sequence ID" value="GBD09515.1"/>
    <property type="molecule type" value="Genomic_DNA"/>
</dbReference>
<feature type="domain" description="DUF2007" evidence="1">
    <location>
        <begin position="7"/>
        <end position="68"/>
    </location>
</feature>
<comment type="caution">
    <text evidence="2">The sequence shown here is derived from an EMBL/GenBank/DDBJ whole genome shotgun (WGS) entry which is preliminary data.</text>
</comment>
<evidence type="ECO:0000259" key="1">
    <source>
        <dbReference type="Pfam" id="PF09413"/>
    </source>
</evidence>
<protein>
    <recommendedName>
        <fullName evidence="1">DUF2007 domain-containing protein</fullName>
    </recommendedName>
</protein>
<dbReference type="AlphaFoldDB" id="A0A2H5Y7U4"/>
<accession>A0A2H5Y7U4</accession>
<evidence type="ECO:0000313" key="3">
    <source>
        <dbReference type="Proteomes" id="UP000236642"/>
    </source>
</evidence>
<gene>
    <name evidence="2" type="ORF">HRbin22_01771</name>
</gene>
<dbReference type="InterPro" id="IPR018551">
    <property type="entry name" value="DUF2007"/>
</dbReference>
<dbReference type="Pfam" id="PF09413">
    <property type="entry name" value="DUF2007"/>
    <property type="match status" value="1"/>
</dbReference>
<name>A0A2H5Y7U4_9CHLR</name>
<reference evidence="3" key="1">
    <citation type="submission" date="2017-09" db="EMBL/GenBank/DDBJ databases">
        <title>Metaegenomics of thermophilic ammonia-oxidizing enrichment culture.</title>
        <authorList>
            <person name="Kato S."/>
            <person name="Suzuki K."/>
        </authorList>
    </citation>
    <scope>NUCLEOTIDE SEQUENCE [LARGE SCALE GENOMIC DNA]</scope>
</reference>
<organism evidence="2 3">
    <name type="scientific">Candidatus Thermoflexus japonica</name>
    <dbReference type="NCBI Taxonomy" id="2035417"/>
    <lineage>
        <taxon>Bacteria</taxon>
        <taxon>Bacillati</taxon>
        <taxon>Chloroflexota</taxon>
        <taxon>Thermoflexia</taxon>
        <taxon>Thermoflexales</taxon>
        <taxon>Thermoflexaceae</taxon>
        <taxon>Thermoflexus</taxon>
    </lineage>
</organism>
<proteinExistence type="predicted"/>
<evidence type="ECO:0000313" key="2">
    <source>
        <dbReference type="EMBL" id="GBD09515.1"/>
    </source>
</evidence>